<proteinExistence type="inferred from homology"/>
<evidence type="ECO:0000256" key="1">
    <source>
        <dbReference type="ARBA" id="ARBA00004430"/>
    </source>
</evidence>
<gene>
    <name evidence="12" type="ORF">SPHA_47394</name>
</gene>
<dbReference type="Pfam" id="PF00400">
    <property type="entry name" value="WD40"/>
    <property type="match status" value="1"/>
</dbReference>
<evidence type="ECO:0000256" key="2">
    <source>
        <dbReference type="ARBA" id="ARBA00011059"/>
    </source>
</evidence>
<sequence length="600" mass="68143">MPPFKQIARRTTRHQIHESGEIIPEAMLNDEFSRMLILSNDYDGRRLIRFNFSSHEYKPITTFDPATVLIEGSIDYKQGEEPSLVAVFSEDVTLYDDETNEKAEEVPKLVRNQFNYSDKGLQTLDPRPRDRIMETEPPATASFSANSSPGTIYDAYINQNKKPVYGIETYPTTLNPNVNRLASVAERMVIQNLYDHLLQDFKYYEDPADDVRGHIGCLLPLWKFTSELTKYLSVTNLCWNPQYSDLFAVTFGSFTFSKEGEGAILLYSLKNPSYPTYCFPTDCAVMSVDIHRKFPNYVCAGFCDGGVALYNLCHNTRGPEKRSERGVHNMHIAQMQWDHNLTDNLLSFYSISPDGVIVKWTSVKNGLKHHVLVTLDISDFIETSITEMKAGIFGSGITFDFHATQKHLYLVGTEMGHAHICSRTHSAEALQTFDAHHSSIYKIAWNRFHPKVFITCSEDWTVKIWENVGIICKPLLVFELGSQVYDVEWAPFSSTVFAAVTANGEVILYDIAVDKNEPLCVQVVVFLKNTRIMHLAFNQVYPILLVGDDRGEVTCLKLSPNLRKGPKDKKLHVPTDKKDKDTLEITRLDDILATVREKSG</sequence>
<dbReference type="SMART" id="SM00320">
    <property type="entry name" value="WD40"/>
    <property type="match status" value="3"/>
</dbReference>
<dbReference type="EMBL" id="CAHIKZ030002560">
    <property type="protein sequence ID" value="CAE1288942.1"/>
    <property type="molecule type" value="Genomic_DNA"/>
</dbReference>
<comment type="caution">
    <text evidence="12">The sequence shown here is derived from an EMBL/GenBank/DDBJ whole genome shotgun (WGS) entry which is preliminary data.</text>
</comment>
<dbReference type="GO" id="GO:0036157">
    <property type="term" value="C:outer dynein arm"/>
    <property type="evidence" value="ECO:0007669"/>
    <property type="project" value="TreeGrafter"/>
</dbReference>
<keyword evidence="10" id="KW-0966">Cell projection</keyword>
<evidence type="ECO:0000313" key="13">
    <source>
        <dbReference type="Proteomes" id="UP000597762"/>
    </source>
</evidence>
<comment type="similarity">
    <text evidence="2">Belongs to the dynein intermediate chain family.</text>
</comment>
<accession>A0A812D6D2</accession>
<dbReference type="GO" id="GO:0045504">
    <property type="term" value="F:dynein heavy chain binding"/>
    <property type="evidence" value="ECO:0007669"/>
    <property type="project" value="TreeGrafter"/>
</dbReference>
<organism evidence="12 13">
    <name type="scientific">Acanthosepion pharaonis</name>
    <name type="common">Pharaoh cuttlefish</name>
    <name type="synonym">Sepia pharaonis</name>
    <dbReference type="NCBI Taxonomy" id="158019"/>
    <lineage>
        <taxon>Eukaryota</taxon>
        <taxon>Metazoa</taxon>
        <taxon>Spiralia</taxon>
        <taxon>Lophotrochozoa</taxon>
        <taxon>Mollusca</taxon>
        <taxon>Cephalopoda</taxon>
        <taxon>Coleoidea</taxon>
        <taxon>Decapodiformes</taxon>
        <taxon>Sepiida</taxon>
        <taxon>Sepiina</taxon>
        <taxon>Sepiidae</taxon>
        <taxon>Acanthosepion</taxon>
    </lineage>
</organism>
<dbReference type="SUPFAM" id="SSF50978">
    <property type="entry name" value="WD40 repeat-like"/>
    <property type="match status" value="1"/>
</dbReference>
<keyword evidence="3" id="KW-0963">Cytoplasm</keyword>
<evidence type="ECO:0000256" key="8">
    <source>
        <dbReference type="ARBA" id="ARBA00023175"/>
    </source>
</evidence>
<dbReference type="InterPro" id="IPR036322">
    <property type="entry name" value="WD40_repeat_dom_sf"/>
</dbReference>
<evidence type="ECO:0000256" key="10">
    <source>
        <dbReference type="ARBA" id="ARBA00023273"/>
    </source>
</evidence>
<evidence type="ECO:0000256" key="4">
    <source>
        <dbReference type="ARBA" id="ARBA00022574"/>
    </source>
</evidence>
<dbReference type="PANTHER" id="PTHR12442">
    <property type="entry name" value="DYNEIN INTERMEDIATE CHAIN"/>
    <property type="match status" value="1"/>
</dbReference>
<evidence type="ECO:0000256" key="9">
    <source>
        <dbReference type="ARBA" id="ARBA00023212"/>
    </source>
</evidence>
<keyword evidence="9" id="KW-0206">Cytoskeleton</keyword>
<dbReference type="GO" id="GO:0045503">
    <property type="term" value="F:dynein light chain binding"/>
    <property type="evidence" value="ECO:0007669"/>
    <property type="project" value="TreeGrafter"/>
</dbReference>
<name>A0A812D6D2_ACAPH</name>
<feature type="repeat" description="WD" evidence="11">
    <location>
        <begin position="433"/>
        <end position="466"/>
    </location>
</feature>
<reference evidence="12" key="1">
    <citation type="submission" date="2021-01" db="EMBL/GenBank/DDBJ databases">
        <authorList>
            <person name="Li R."/>
            <person name="Bekaert M."/>
        </authorList>
    </citation>
    <scope>NUCLEOTIDE SEQUENCE</scope>
    <source>
        <strain evidence="12">Farmed</strain>
    </source>
</reference>
<keyword evidence="13" id="KW-1185">Reference proteome</keyword>
<keyword evidence="4 11" id="KW-0853">WD repeat</keyword>
<keyword evidence="6" id="KW-0677">Repeat</keyword>
<evidence type="ECO:0000313" key="12">
    <source>
        <dbReference type="EMBL" id="CAE1288942.1"/>
    </source>
</evidence>
<evidence type="ECO:0000256" key="5">
    <source>
        <dbReference type="ARBA" id="ARBA00022701"/>
    </source>
</evidence>
<dbReference type="AlphaFoldDB" id="A0A812D6D2"/>
<dbReference type="GO" id="GO:0036158">
    <property type="term" value="P:outer dynein arm assembly"/>
    <property type="evidence" value="ECO:0007669"/>
    <property type="project" value="TreeGrafter"/>
</dbReference>
<dbReference type="InterPro" id="IPR015943">
    <property type="entry name" value="WD40/YVTN_repeat-like_dom_sf"/>
</dbReference>
<dbReference type="OrthoDB" id="10261376at2759"/>
<keyword evidence="7" id="KW-0243">Dynein</keyword>
<keyword evidence="8" id="KW-0505">Motor protein</keyword>
<dbReference type="Gene3D" id="2.130.10.10">
    <property type="entry name" value="YVTN repeat-like/Quinoprotein amine dehydrogenase"/>
    <property type="match status" value="2"/>
</dbReference>
<dbReference type="PANTHER" id="PTHR12442:SF11">
    <property type="entry name" value="DYNEIN AXONEMAL INTERMEDIATE CHAIN 1"/>
    <property type="match status" value="1"/>
</dbReference>
<dbReference type="PROSITE" id="PS50082">
    <property type="entry name" value="WD_REPEATS_2"/>
    <property type="match status" value="1"/>
</dbReference>
<dbReference type="Proteomes" id="UP000597762">
    <property type="component" value="Unassembled WGS sequence"/>
</dbReference>
<keyword evidence="5" id="KW-0493">Microtubule</keyword>
<dbReference type="InterPro" id="IPR001680">
    <property type="entry name" value="WD40_rpt"/>
</dbReference>
<evidence type="ECO:0000256" key="3">
    <source>
        <dbReference type="ARBA" id="ARBA00022490"/>
    </source>
</evidence>
<dbReference type="GO" id="GO:0003341">
    <property type="term" value="P:cilium movement"/>
    <property type="evidence" value="ECO:0007669"/>
    <property type="project" value="TreeGrafter"/>
</dbReference>
<comment type="subcellular location">
    <subcellularLocation>
        <location evidence="1">Cytoplasm</location>
        <location evidence="1">Cytoskeleton</location>
        <location evidence="1">Cilium axoneme</location>
    </subcellularLocation>
</comment>
<evidence type="ECO:0000256" key="6">
    <source>
        <dbReference type="ARBA" id="ARBA00022737"/>
    </source>
</evidence>
<evidence type="ECO:0000256" key="7">
    <source>
        <dbReference type="ARBA" id="ARBA00023017"/>
    </source>
</evidence>
<dbReference type="InterPro" id="IPR050687">
    <property type="entry name" value="Dynein_IC"/>
</dbReference>
<evidence type="ECO:0000256" key="11">
    <source>
        <dbReference type="PROSITE-ProRule" id="PRU00221"/>
    </source>
</evidence>
<protein>
    <submittedName>
        <fullName evidence="12">DNAI1</fullName>
    </submittedName>
</protein>
<dbReference type="GO" id="GO:0005874">
    <property type="term" value="C:microtubule"/>
    <property type="evidence" value="ECO:0007669"/>
    <property type="project" value="UniProtKB-KW"/>
</dbReference>